<feature type="transmembrane region" description="Helical" evidence="6">
    <location>
        <begin position="1668"/>
        <end position="1690"/>
    </location>
</feature>
<feature type="domain" description="ABC3 transporter permease C-terminal" evidence="7">
    <location>
        <begin position="1669"/>
        <end position="1787"/>
    </location>
</feature>
<evidence type="ECO:0000313" key="8">
    <source>
        <dbReference type="EMBL" id="BAC43880.1"/>
    </source>
</evidence>
<feature type="transmembrane region" description="Helical" evidence="6">
    <location>
        <begin position="16"/>
        <end position="39"/>
    </location>
</feature>
<feature type="transmembrane region" description="Helical" evidence="6">
    <location>
        <begin position="885"/>
        <end position="907"/>
    </location>
</feature>
<dbReference type="Pfam" id="PF02687">
    <property type="entry name" value="FtsX"/>
    <property type="match status" value="1"/>
</dbReference>
<comment type="subcellular location">
    <subcellularLocation>
        <location evidence="1">Cell membrane</location>
        <topology evidence="1">Multi-pass membrane protein</topology>
    </subcellularLocation>
</comment>
<evidence type="ECO:0000259" key="7">
    <source>
        <dbReference type="Pfam" id="PF02687"/>
    </source>
</evidence>
<feature type="transmembrane region" description="Helical" evidence="6">
    <location>
        <begin position="1711"/>
        <end position="1738"/>
    </location>
</feature>
<dbReference type="EMBL" id="BA000026">
    <property type="protein sequence ID" value="BAC43880.1"/>
    <property type="molecule type" value="Genomic_DNA"/>
</dbReference>
<organism evidence="8 9">
    <name type="scientific">Malacoplasma penetrans (strain HF-2)</name>
    <name type="common">Mycoplasma penetrans</name>
    <dbReference type="NCBI Taxonomy" id="272633"/>
    <lineage>
        <taxon>Bacteria</taxon>
        <taxon>Bacillati</taxon>
        <taxon>Mycoplasmatota</taxon>
        <taxon>Mycoplasmoidales</taxon>
        <taxon>Mycoplasmoidaceae</taxon>
        <taxon>Malacoplasma</taxon>
    </lineage>
</organism>
<dbReference type="KEGG" id="mpe:MYPE890"/>
<evidence type="ECO:0000256" key="3">
    <source>
        <dbReference type="ARBA" id="ARBA00022692"/>
    </source>
</evidence>
<proteinExistence type="predicted"/>
<keyword evidence="3 6" id="KW-0812">Transmembrane</keyword>
<evidence type="ECO:0000256" key="5">
    <source>
        <dbReference type="ARBA" id="ARBA00023136"/>
    </source>
</evidence>
<keyword evidence="9" id="KW-1185">Reference proteome</keyword>
<feature type="transmembrane region" description="Helical" evidence="6">
    <location>
        <begin position="1758"/>
        <end position="1783"/>
    </location>
</feature>
<accession>Q8EWW0</accession>
<dbReference type="STRING" id="272633.gene:10731181"/>
<evidence type="ECO:0000256" key="4">
    <source>
        <dbReference type="ARBA" id="ARBA00022989"/>
    </source>
</evidence>
<sequence length="1793" mass="200979">MLQLIKQVLKSFKSSILLLIGLFFISFAIVFATFSSLYFSSNISNSYNSLSASSNGNEAFLETKDSELKNNNLSYDFDSLNNLNPIKPNSDGKYFNSLDEYANLNFSFIYPETNLYHSSFTKQSNARNYIFAYYTSSADTNKYFKGDGVNKADSLYKDRARGILASYGNLKIPDSSNQWRAFGLELGNEDLKNIIYEIDPLTGQTAIDANSNYVNTLGYFSDGYISSTITLWGGNLKYPTNVTGTSATDISGKTYRVKNNNTDTPFFVGETGYGKEWWTDQNYDLNGSNLNEIFSKFQTVEQTTDTPDIVNIMSSAYIQSSVALSLDKNIDWNIASLTPYYDYMRIMRDKRYLTQETTGKNQDLIVSVHLDMSKLSTLQRQTFDFVREKYGVQKYIDLTSFLYTVNGQSVKTALLASPNLSAELKKEIEGLSVDSLLPILKQTFGTTTGYEILITWLENYGNEKLITVKKELLKYEREFLSYKELSTFDNFTYKTQKSFTLSDFKTSQSFLVSHKGGVSNPNENNSINDLQILSGSKITNGYDFLSSKYDYLNKEVYSDDEQKTNSTKYEDISNTLLSTTRIGGGSQQEIETGGYSINPNGDYLINLVKFINDSYVTGETENTNANNSSESSKLLSDRIKELAKKIVDHYNGTTANVSGSINVNDYYHLFAMATPQNYYVYTNTDNPDNNSSYIFSNNNQNLEYSFSANAGMTPTTYSSRASLYAPYGNSIVVNEAWLNSNQKSVLPTNQWQKVLLMNSSEFRTWKQNLDGRYKVNINSLEFIIIGSGISFENSFPIVSIESPIPNPRIEGVTYVDDMGYESLLYTNSFSNQDIYFAIRFNYGEKVDLSSLNSLMDSYTKKAYLSSEITDFTNLLTARISYPKLIAIYINLFVTILVAVLLVIGIYLSSLLVKIYVEKNKVSLAIAKANGISSIQIAISLSVFGAFAAIISGVVGYLSAFLLQGLFVGILSNFWYIPISVREFSYIGLFSGIACLYIAFLLFSFLGVWKTFRSPINELLSSSEEMKVNKLLYLLKSKKTSFFVLAKFRIALTLSKLTRFILFVVLCSAGLSIIAVGTAIPRKFETSQTNTLENRRYGYSYNLQTPSEQSGLYKVQEYAYLGTNDEAGGIYDIFSNTMFDNNNPYRKLVTSTDQDEKDLLALRDLQGNVIKYSNGQPKYFSNLLLPSYVHVDAFKKDPQLFRNAVVSKWLVDFEISIAGIYVNAWQFVSEAFPLELISRINAISNNFLISVLEVPELKTINDTQNYITRNSSGNYVLNPEKVLDLTNVSDTNSIRFNNEFLKYIGMIYGNTELSSIDAKISFGIVPFRSMETNSLTESYTYLDATLNDPTVRIPSVRNNGKNLLIDINKEIFGIKKDSQFVTLIGDKKNDLNSKLFEPVETEDNYLVYPAVVNKGAAYQYDLEVGDTFKIDVKNSYTRYTDSMSGINPTKSVKLKVVGISSDAFATSIYISQDNANTILGLNFNQGATIIGTSTYGNGTMETTVLGDWSSGVLKPSGTETNANYRIKQVEYPKSYVPFNGVFSKEENPLLVNSLVLENTSGLWGNYSSFTDSGFAGLVSTVGINNIINMAMPYSEEGLSKLATNLSISSNSRNDIITRLSSSMSISSLQTWLQNNFGTPSIVAINSFEYFTTVFDTYVTIFNTLISIETLIICLFIPLIIIIVMIISSVMMNDFRRLVAILKTLGYSDKENLLSILVIFVPVVLISLIVGIAIVATLSVLFNFMVFNAASIYLAPEIDWLAYLFGFIAIVGIVTINFIFVALYLKKQNLRNSIS</sequence>
<feature type="transmembrane region" description="Helical" evidence="6">
    <location>
        <begin position="956"/>
        <end position="976"/>
    </location>
</feature>
<protein>
    <submittedName>
        <fullName evidence="8">Predicted permeases</fullName>
    </submittedName>
</protein>
<dbReference type="HOGENOM" id="CLU_237674_0_0_14"/>
<evidence type="ECO:0000256" key="2">
    <source>
        <dbReference type="ARBA" id="ARBA00022475"/>
    </source>
</evidence>
<dbReference type="InParanoid" id="Q8EWW0"/>
<evidence type="ECO:0000256" key="6">
    <source>
        <dbReference type="SAM" id="Phobius"/>
    </source>
</evidence>
<gene>
    <name evidence="8" type="ordered locus">MYPE890</name>
</gene>
<dbReference type="GO" id="GO:0005886">
    <property type="term" value="C:plasma membrane"/>
    <property type="evidence" value="ECO:0007669"/>
    <property type="project" value="UniProtKB-SubCell"/>
</dbReference>
<evidence type="ECO:0000256" key="1">
    <source>
        <dbReference type="ARBA" id="ARBA00004651"/>
    </source>
</evidence>
<dbReference type="eggNOG" id="COG0577">
    <property type="taxonomic scope" value="Bacteria"/>
</dbReference>
<feature type="transmembrane region" description="Helical" evidence="6">
    <location>
        <begin position="928"/>
        <end position="950"/>
    </location>
</feature>
<feature type="transmembrane region" description="Helical" evidence="6">
    <location>
        <begin position="988"/>
        <end position="1010"/>
    </location>
</feature>
<dbReference type="InterPro" id="IPR003838">
    <property type="entry name" value="ABC3_permease_C"/>
</dbReference>
<dbReference type="Proteomes" id="UP000002522">
    <property type="component" value="Chromosome"/>
</dbReference>
<evidence type="ECO:0000313" key="9">
    <source>
        <dbReference type="Proteomes" id="UP000002522"/>
    </source>
</evidence>
<keyword evidence="4 6" id="KW-1133">Transmembrane helix</keyword>
<keyword evidence="5 6" id="KW-0472">Membrane</keyword>
<keyword evidence="2" id="KW-1003">Cell membrane</keyword>
<reference evidence="8 9" key="1">
    <citation type="journal article" date="2002" name="Nucleic Acids Res.">
        <title>The complete genomic sequence of Mycoplasma penetrans, an intracellular bacterial pathogen in humans.</title>
        <authorList>
            <person name="Sasaki Y."/>
            <person name="Ishikawa J."/>
            <person name="Yamashita A."/>
            <person name="Oshima K."/>
            <person name="Kenri T."/>
            <person name="Furuya K."/>
            <person name="Yoshino C."/>
            <person name="Horino A."/>
            <person name="Shiba T."/>
            <person name="Sasaki T."/>
            <person name="Hattori M."/>
        </authorList>
    </citation>
    <scope>NUCLEOTIDE SEQUENCE [LARGE SCALE GENOMIC DNA]</scope>
    <source>
        <strain evidence="8 9">HF-2</strain>
    </source>
</reference>
<name>Q8EWW0_MALP2</name>